<name>A0AA36CDT5_9BILA</name>
<evidence type="ECO:0000313" key="1">
    <source>
        <dbReference type="EMBL" id="CAJ0567133.1"/>
    </source>
</evidence>
<evidence type="ECO:0000313" key="2">
    <source>
        <dbReference type="Proteomes" id="UP001177023"/>
    </source>
</evidence>
<proteinExistence type="predicted"/>
<sequence>MVTARDRKRQPIHTAGFLNRLRAVGEFVLTRVRLRMLPRIISAIRCRPDIVVTAAQMRLGWEARIDLGFRWAKSASMWKYFVFRTAKLPLKYLLGHLDVMLPDRLLTCSAPPLTDEVDPGNETVSWLLDLGLERWGDAEDCQRLRASFEYFFAKKHGPETESWFFRCPYPHHEVKVMARLHAPKENVHFPRRWLTVSFLKISHPKALG</sequence>
<dbReference type="AlphaFoldDB" id="A0AA36CDT5"/>
<keyword evidence="2" id="KW-1185">Reference proteome</keyword>
<protein>
    <submittedName>
        <fullName evidence="1">Uncharacterized protein</fullName>
    </submittedName>
</protein>
<accession>A0AA36CDT5</accession>
<gene>
    <name evidence="1" type="ORF">MSPICULIGERA_LOCUS5697</name>
</gene>
<dbReference type="Proteomes" id="UP001177023">
    <property type="component" value="Unassembled WGS sequence"/>
</dbReference>
<organism evidence="1 2">
    <name type="scientific">Mesorhabditis spiculigera</name>
    <dbReference type="NCBI Taxonomy" id="96644"/>
    <lineage>
        <taxon>Eukaryota</taxon>
        <taxon>Metazoa</taxon>
        <taxon>Ecdysozoa</taxon>
        <taxon>Nematoda</taxon>
        <taxon>Chromadorea</taxon>
        <taxon>Rhabditida</taxon>
        <taxon>Rhabditina</taxon>
        <taxon>Rhabditomorpha</taxon>
        <taxon>Rhabditoidea</taxon>
        <taxon>Rhabditidae</taxon>
        <taxon>Mesorhabditinae</taxon>
        <taxon>Mesorhabditis</taxon>
    </lineage>
</organism>
<comment type="caution">
    <text evidence="1">The sequence shown here is derived from an EMBL/GenBank/DDBJ whole genome shotgun (WGS) entry which is preliminary data.</text>
</comment>
<reference evidence="1" key="1">
    <citation type="submission" date="2023-06" db="EMBL/GenBank/DDBJ databases">
        <authorList>
            <person name="Delattre M."/>
        </authorList>
    </citation>
    <scope>NUCLEOTIDE SEQUENCE</scope>
    <source>
        <strain evidence="1">AF72</strain>
    </source>
</reference>
<feature type="non-terminal residue" evidence="1">
    <location>
        <position position="1"/>
    </location>
</feature>
<dbReference type="EMBL" id="CATQJA010001410">
    <property type="protein sequence ID" value="CAJ0567133.1"/>
    <property type="molecule type" value="Genomic_DNA"/>
</dbReference>